<gene>
    <name evidence="1" type="ORF">NCTC7807_03511</name>
</gene>
<evidence type="ECO:0000313" key="1">
    <source>
        <dbReference type="EMBL" id="SUP58058.1"/>
    </source>
</evidence>
<organism evidence="1 2">
    <name type="scientific">Streptomyces griseus</name>
    <dbReference type="NCBI Taxonomy" id="1911"/>
    <lineage>
        <taxon>Bacteria</taxon>
        <taxon>Bacillati</taxon>
        <taxon>Actinomycetota</taxon>
        <taxon>Actinomycetes</taxon>
        <taxon>Kitasatosporales</taxon>
        <taxon>Streptomycetaceae</taxon>
        <taxon>Streptomyces</taxon>
    </lineage>
</organism>
<accession>A0A380P095</accession>
<dbReference type="AlphaFoldDB" id="A0A380P095"/>
<evidence type="ECO:0000313" key="2">
    <source>
        <dbReference type="Proteomes" id="UP000254150"/>
    </source>
</evidence>
<sequence length="107" mass="11831">MRCAHRRRVPADVLTALWSACWFGRAVRCQLPPHSTGKHHGLLAETEPYAALWLRWDEGGTAEAVTLPDCPVPPLVTDADACCLYSGHPERHTWDVAAYSEETSCTS</sequence>
<reference evidence="1 2" key="1">
    <citation type="submission" date="2018-06" db="EMBL/GenBank/DDBJ databases">
        <authorList>
            <consortium name="Pathogen Informatics"/>
            <person name="Doyle S."/>
        </authorList>
    </citation>
    <scope>NUCLEOTIDE SEQUENCE [LARGE SCALE GENOMIC DNA]</scope>
    <source>
        <strain evidence="1 2">NCTC7807</strain>
    </source>
</reference>
<protein>
    <submittedName>
        <fullName evidence="1">Uncharacterized protein</fullName>
    </submittedName>
</protein>
<dbReference type="Proteomes" id="UP000254150">
    <property type="component" value="Unassembled WGS sequence"/>
</dbReference>
<name>A0A380P095_STRGR</name>
<dbReference type="EMBL" id="UHID01000006">
    <property type="protein sequence ID" value="SUP58058.1"/>
    <property type="molecule type" value="Genomic_DNA"/>
</dbReference>
<proteinExistence type="predicted"/>